<accession>A0ACC8XDV2</accession>
<protein>
    <submittedName>
        <fullName evidence="1">Uncharacterized protein</fullName>
    </submittedName>
</protein>
<organism evidence="1 2">
    <name type="scientific">Candidatus Epulonipiscium fishelsonii</name>
    <dbReference type="NCBI Taxonomy" id="77094"/>
    <lineage>
        <taxon>Bacteria</taxon>
        <taxon>Bacillati</taxon>
        <taxon>Bacillota</taxon>
        <taxon>Clostridia</taxon>
        <taxon>Lachnospirales</taxon>
        <taxon>Lachnospiraceae</taxon>
        <taxon>Candidatus Epulonipiscium</taxon>
    </lineage>
</organism>
<gene>
    <name evidence="1" type="ORF">AN396_04095</name>
</gene>
<reference evidence="1" key="1">
    <citation type="submission" date="2016-08" db="EMBL/GenBank/DDBJ databases">
        <authorList>
            <person name="Ngugi D.K."/>
            <person name="Miyake S."/>
            <person name="Stingl U."/>
        </authorList>
    </citation>
    <scope>NUCLEOTIDE SEQUENCE</scope>
    <source>
        <strain evidence="1">SCG-B11WGA-EpuloA1</strain>
    </source>
</reference>
<comment type="caution">
    <text evidence="1">The sequence shown here is derived from an EMBL/GenBank/DDBJ whole genome shotgun (WGS) entry which is preliminary data.</text>
</comment>
<name>A0ACC8XDV2_9FIRM</name>
<sequence>MWCQLKVKLRKLYLKNIRNQFKKKKKLKKGNHSHRIFKGRAGALWWGVWANGRQEGVQENHPNHT</sequence>
<evidence type="ECO:0000313" key="1">
    <source>
        <dbReference type="EMBL" id="ONI41123.1"/>
    </source>
</evidence>
<evidence type="ECO:0000313" key="2">
    <source>
        <dbReference type="Proteomes" id="UP000188605"/>
    </source>
</evidence>
<dbReference type="Proteomes" id="UP000188605">
    <property type="component" value="Unassembled WGS sequence"/>
</dbReference>
<keyword evidence="2" id="KW-1185">Reference proteome</keyword>
<proteinExistence type="predicted"/>
<dbReference type="EMBL" id="LJDB01000042">
    <property type="protein sequence ID" value="ONI41123.1"/>
    <property type="molecule type" value="Genomic_DNA"/>
</dbReference>